<dbReference type="InterPro" id="IPR051063">
    <property type="entry name" value="PDI"/>
</dbReference>
<dbReference type="InterPro" id="IPR017937">
    <property type="entry name" value="Thioredoxin_CS"/>
</dbReference>
<dbReference type="PROSITE" id="PS51352">
    <property type="entry name" value="THIOREDOXIN_2"/>
    <property type="match status" value="2"/>
</dbReference>
<sequence length="422" mass="48735">MRVLSGLIFLLVAIFALIEASSVIEADNKSFNDLVVKSGKYSFVKFYASWCGHCKKLEPIFDELSDVYKNTDEIQIIKIDADKNSKIGKKYGIESYPTLKLFKPNDPIPVPYEKARDINAFKDFIYENSNVYVYTPKSENDNNIKILHDDNFEKELLNNNNSKFIAITATWCGHCKNLKPIWYKLSKLFKSDFKSIEIYEVPTSDYDADLIKKTFGVSGFPTIIYLPSNIKDTNELTEKYEVYRGGRSIENFIEFINEKTNINRESNGNLNDNAGRLSNTIDLKIVKLLDSLETNESNETNEISTLIEGIKNEIQKEYSSNDLFTYSIKYYEKLLNKLGNNEVAFFQKELSRLVNMLEKNEKNLTQDKNDNLRKRINILKLFNKQEIDLLLMSETDENAINLDVDGDAFNNYQPPKLVNQNI</sequence>
<evidence type="ECO:0000256" key="5">
    <source>
        <dbReference type="ARBA" id="ARBA00023157"/>
    </source>
</evidence>
<dbReference type="GeneID" id="30966557"/>
<evidence type="ECO:0000256" key="4">
    <source>
        <dbReference type="ARBA" id="ARBA00022729"/>
    </source>
</evidence>
<evidence type="ECO:0000259" key="9">
    <source>
        <dbReference type="PROSITE" id="PS51352"/>
    </source>
</evidence>
<dbReference type="PANTHER" id="PTHR45672:SF3">
    <property type="entry name" value="THIOREDOXIN DOMAIN-CONTAINING PROTEIN 5"/>
    <property type="match status" value="1"/>
</dbReference>
<dbReference type="SUPFAM" id="SSF52833">
    <property type="entry name" value="Thioredoxin-like"/>
    <property type="match status" value="2"/>
</dbReference>
<gene>
    <name evidence="10" type="ORF">ASCRUDRAFT_75078</name>
</gene>
<feature type="domain" description="Thioredoxin" evidence="9">
    <location>
        <begin position="12"/>
        <end position="130"/>
    </location>
</feature>
<evidence type="ECO:0000256" key="1">
    <source>
        <dbReference type="ARBA" id="ARBA00001182"/>
    </source>
</evidence>
<evidence type="ECO:0000256" key="8">
    <source>
        <dbReference type="SAM" id="SignalP"/>
    </source>
</evidence>
<comment type="similarity">
    <text evidence="2">Belongs to the protein disulfide isomerase family.</text>
</comment>
<protein>
    <recommendedName>
        <fullName evidence="3">protein disulfide-isomerase</fullName>
        <ecNumber evidence="3">5.3.4.1</ecNumber>
    </recommendedName>
</protein>
<comment type="catalytic activity">
    <reaction evidence="1">
        <text>Catalyzes the rearrangement of -S-S- bonds in proteins.</text>
        <dbReference type="EC" id="5.3.4.1"/>
    </reaction>
</comment>
<dbReference type="InterPro" id="IPR011679">
    <property type="entry name" value="ERp29_C"/>
</dbReference>
<dbReference type="PANTHER" id="PTHR45672">
    <property type="entry name" value="PROTEIN DISULFIDE-ISOMERASE C17H9.14C-RELATED"/>
    <property type="match status" value="1"/>
</dbReference>
<evidence type="ECO:0000256" key="7">
    <source>
        <dbReference type="ARBA" id="ARBA00023284"/>
    </source>
</evidence>
<dbReference type="EC" id="5.3.4.1" evidence="3"/>
<dbReference type="Pfam" id="PF07749">
    <property type="entry name" value="ERp29"/>
    <property type="match status" value="1"/>
</dbReference>
<proteinExistence type="inferred from homology"/>
<dbReference type="GO" id="GO:0003756">
    <property type="term" value="F:protein disulfide isomerase activity"/>
    <property type="evidence" value="ECO:0007669"/>
    <property type="project" value="UniProtKB-EC"/>
</dbReference>
<dbReference type="InterPro" id="IPR036356">
    <property type="entry name" value="ERp29_C_sf"/>
</dbReference>
<dbReference type="InterPro" id="IPR013766">
    <property type="entry name" value="Thioredoxin_domain"/>
</dbReference>
<dbReference type="Pfam" id="PF00085">
    <property type="entry name" value="Thioredoxin"/>
    <property type="match status" value="2"/>
</dbReference>
<dbReference type="Gene3D" id="1.20.1150.12">
    <property type="entry name" value="Endoplasmic reticulum resident protein 29, C-terminal domain"/>
    <property type="match status" value="1"/>
</dbReference>
<keyword evidence="11" id="KW-1185">Reference proteome</keyword>
<dbReference type="STRING" id="1344418.A0A1D2VJQ5"/>
<keyword evidence="5" id="KW-1015">Disulfide bond</keyword>
<evidence type="ECO:0000313" key="10">
    <source>
        <dbReference type="EMBL" id="ODV61800.1"/>
    </source>
</evidence>
<organism evidence="10 11">
    <name type="scientific">Ascoidea rubescens DSM 1968</name>
    <dbReference type="NCBI Taxonomy" id="1344418"/>
    <lineage>
        <taxon>Eukaryota</taxon>
        <taxon>Fungi</taxon>
        <taxon>Dikarya</taxon>
        <taxon>Ascomycota</taxon>
        <taxon>Saccharomycotina</taxon>
        <taxon>Saccharomycetes</taxon>
        <taxon>Ascoideaceae</taxon>
        <taxon>Ascoidea</taxon>
    </lineage>
</organism>
<feature type="domain" description="Thioredoxin" evidence="9">
    <location>
        <begin position="135"/>
        <end position="261"/>
    </location>
</feature>
<evidence type="ECO:0000313" key="11">
    <source>
        <dbReference type="Proteomes" id="UP000095038"/>
    </source>
</evidence>
<evidence type="ECO:0000256" key="3">
    <source>
        <dbReference type="ARBA" id="ARBA00012723"/>
    </source>
</evidence>
<evidence type="ECO:0000256" key="6">
    <source>
        <dbReference type="ARBA" id="ARBA00023235"/>
    </source>
</evidence>
<dbReference type="GO" id="GO:0006457">
    <property type="term" value="P:protein folding"/>
    <property type="evidence" value="ECO:0007669"/>
    <property type="project" value="TreeGrafter"/>
</dbReference>
<keyword evidence="4 8" id="KW-0732">Signal</keyword>
<dbReference type="EMBL" id="KV454478">
    <property type="protein sequence ID" value="ODV61800.1"/>
    <property type="molecule type" value="Genomic_DNA"/>
</dbReference>
<feature type="signal peptide" evidence="8">
    <location>
        <begin position="1"/>
        <end position="20"/>
    </location>
</feature>
<evidence type="ECO:0000256" key="2">
    <source>
        <dbReference type="ARBA" id="ARBA00006347"/>
    </source>
</evidence>
<dbReference type="RefSeq" id="XP_020048107.1">
    <property type="nucleotide sequence ID" value="XM_020192921.1"/>
</dbReference>
<keyword evidence="6" id="KW-0413">Isomerase</keyword>
<dbReference type="SUPFAM" id="SSF47933">
    <property type="entry name" value="ERP29 C domain-like"/>
    <property type="match status" value="1"/>
</dbReference>
<name>A0A1D2VJQ5_9ASCO</name>
<keyword evidence="7" id="KW-0676">Redox-active center</keyword>
<accession>A0A1D2VJQ5</accession>
<dbReference type="GO" id="GO:0005783">
    <property type="term" value="C:endoplasmic reticulum"/>
    <property type="evidence" value="ECO:0007669"/>
    <property type="project" value="InterPro"/>
</dbReference>
<dbReference type="PRINTS" id="PR00421">
    <property type="entry name" value="THIOREDOXIN"/>
</dbReference>
<reference evidence="11" key="1">
    <citation type="submission" date="2016-05" db="EMBL/GenBank/DDBJ databases">
        <title>Comparative genomics of biotechnologically important yeasts.</title>
        <authorList>
            <consortium name="DOE Joint Genome Institute"/>
            <person name="Riley R."/>
            <person name="Haridas S."/>
            <person name="Wolfe K.H."/>
            <person name="Lopes M.R."/>
            <person name="Hittinger C.T."/>
            <person name="Goker M."/>
            <person name="Salamov A."/>
            <person name="Wisecaver J."/>
            <person name="Long T.M."/>
            <person name="Aerts A.L."/>
            <person name="Barry K."/>
            <person name="Choi C."/>
            <person name="Clum A."/>
            <person name="Coughlan A.Y."/>
            <person name="Deshpande S."/>
            <person name="Douglass A.P."/>
            <person name="Hanson S.J."/>
            <person name="Klenk H.-P."/>
            <person name="Labutti K."/>
            <person name="Lapidus A."/>
            <person name="Lindquist E."/>
            <person name="Lipzen A."/>
            <person name="Meier-Kolthoff J.P."/>
            <person name="Ohm R.A."/>
            <person name="Otillar R.P."/>
            <person name="Pangilinan J."/>
            <person name="Peng Y."/>
            <person name="Rokas A."/>
            <person name="Rosa C.A."/>
            <person name="Scheuner C."/>
            <person name="Sibirny A.A."/>
            <person name="Slot J.C."/>
            <person name="Stielow J.B."/>
            <person name="Sun H."/>
            <person name="Kurtzman C.P."/>
            <person name="Blackwell M."/>
            <person name="Grigoriev I.V."/>
            <person name="Jeffries T.W."/>
        </authorList>
    </citation>
    <scope>NUCLEOTIDE SEQUENCE [LARGE SCALE GENOMIC DNA]</scope>
    <source>
        <strain evidence="11">DSM 1968</strain>
    </source>
</reference>
<feature type="chain" id="PRO_5008910491" description="protein disulfide-isomerase" evidence="8">
    <location>
        <begin position="21"/>
        <end position="422"/>
    </location>
</feature>
<dbReference type="InParanoid" id="A0A1D2VJQ5"/>
<dbReference type="OrthoDB" id="10264505at2759"/>
<dbReference type="InterPro" id="IPR036249">
    <property type="entry name" value="Thioredoxin-like_sf"/>
</dbReference>
<dbReference type="Gene3D" id="3.40.30.10">
    <property type="entry name" value="Glutaredoxin"/>
    <property type="match status" value="2"/>
</dbReference>
<dbReference type="Proteomes" id="UP000095038">
    <property type="component" value="Unassembled WGS sequence"/>
</dbReference>
<dbReference type="PROSITE" id="PS00194">
    <property type="entry name" value="THIOREDOXIN_1"/>
    <property type="match status" value="2"/>
</dbReference>
<dbReference type="AlphaFoldDB" id="A0A1D2VJQ5"/>